<dbReference type="PANTHER" id="PTHR48146">
    <property type="entry name" value="K-STIMULATED PYROPHOSPHATE-ENERGIZED SODIUM PUMP PROTEIN"/>
    <property type="match status" value="1"/>
</dbReference>
<proteinExistence type="predicted"/>
<reference evidence="1" key="4">
    <citation type="submission" date="2019-03" db="UniProtKB">
        <authorList>
            <consortium name="EnsemblPlants"/>
        </authorList>
    </citation>
    <scope>IDENTIFICATION</scope>
</reference>
<evidence type="ECO:0000313" key="2">
    <source>
        <dbReference type="Proteomes" id="UP000015105"/>
    </source>
</evidence>
<organism evidence="1 2">
    <name type="scientific">Aegilops tauschii subsp. strangulata</name>
    <name type="common">Goatgrass</name>
    <dbReference type="NCBI Taxonomy" id="200361"/>
    <lineage>
        <taxon>Eukaryota</taxon>
        <taxon>Viridiplantae</taxon>
        <taxon>Streptophyta</taxon>
        <taxon>Embryophyta</taxon>
        <taxon>Tracheophyta</taxon>
        <taxon>Spermatophyta</taxon>
        <taxon>Magnoliopsida</taxon>
        <taxon>Liliopsida</taxon>
        <taxon>Poales</taxon>
        <taxon>Poaceae</taxon>
        <taxon>BOP clade</taxon>
        <taxon>Pooideae</taxon>
        <taxon>Triticodae</taxon>
        <taxon>Triticeae</taxon>
        <taxon>Triticinae</taxon>
        <taxon>Aegilops</taxon>
    </lineage>
</organism>
<reference evidence="1" key="5">
    <citation type="journal article" date="2021" name="G3 (Bethesda)">
        <title>Aegilops tauschii genome assembly Aet v5.0 features greater sequence contiguity and improved annotation.</title>
        <authorList>
            <person name="Wang L."/>
            <person name="Zhu T."/>
            <person name="Rodriguez J.C."/>
            <person name="Deal K.R."/>
            <person name="Dubcovsky J."/>
            <person name="McGuire P.E."/>
            <person name="Lux T."/>
            <person name="Spannagl M."/>
            <person name="Mayer K.F.X."/>
            <person name="Baldrich P."/>
            <person name="Meyers B.C."/>
            <person name="Huo N."/>
            <person name="Gu Y.Q."/>
            <person name="Zhou H."/>
            <person name="Devos K.M."/>
            <person name="Bennetzen J.L."/>
            <person name="Unver T."/>
            <person name="Budak H."/>
            <person name="Gulick P.J."/>
            <person name="Galiba G."/>
            <person name="Kalapos B."/>
            <person name="Nelson D.R."/>
            <person name="Li P."/>
            <person name="You F.M."/>
            <person name="Luo M.C."/>
            <person name="Dvorak J."/>
        </authorList>
    </citation>
    <scope>NUCLEOTIDE SEQUENCE [LARGE SCALE GENOMIC DNA]</scope>
    <source>
        <strain evidence="1">cv. AL8/78</strain>
    </source>
</reference>
<dbReference type="EnsemblPlants" id="AET3Gv20170000.10">
    <property type="protein sequence ID" value="AET3Gv20170000.10"/>
    <property type="gene ID" value="AET3Gv20170000"/>
</dbReference>
<name>A0A453DZU1_AEGTS</name>
<reference evidence="1" key="3">
    <citation type="journal article" date="2017" name="Nature">
        <title>Genome sequence of the progenitor of the wheat D genome Aegilops tauschii.</title>
        <authorList>
            <person name="Luo M.C."/>
            <person name="Gu Y.Q."/>
            <person name="Puiu D."/>
            <person name="Wang H."/>
            <person name="Twardziok S.O."/>
            <person name="Deal K.R."/>
            <person name="Huo N."/>
            <person name="Zhu T."/>
            <person name="Wang L."/>
            <person name="Wang Y."/>
            <person name="McGuire P.E."/>
            <person name="Liu S."/>
            <person name="Long H."/>
            <person name="Ramasamy R.K."/>
            <person name="Rodriguez J.C."/>
            <person name="Van S.L."/>
            <person name="Yuan L."/>
            <person name="Wang Z."/>
            <person name="Xia Z."/>
            <person name="Xiao L."/>
            <person name="Anderson O.D."/>
            <person name="Ouyang S."/>
            <person name="Liang Y."/>
            <person name="Zimin A.V."/>
            <person name="Pertea G."/>
            <person name="Qi P."/>
            <person name="Bennetzen J.L."/>
            <person name="Dai X."/>
            <person name="Dawson M.W."/>
            <person name="Muller H.G."/>
            <person name="Kugler K."/>
            <person name="Rivarola-Duarte L."/>
            <person name="Spannagl M."/>
            <person name="Mayer K.F.X."/>
            <person name="Lu F.H."/>
            <person name="Bevan M.W."/>
            <person name="Leroy P."/>
            <person name="Li P."/>
            <person name="You F.M."/>
            <person name="Sun Q."/>
            <person name="Liu Z."/>
            <person name="Lyons E."/>
            <person name="Wicker T."/>
            <person name="Salzberg S.L."/>
            <person name="Devos K.M."/>
            <person name="Dvorak J."/>
        </authorList>
    </citation>
    <scope>NUCLEOTIDE SEQUENCE [LARGE SCALE GENOMIC DNA]</scope>
    <source>
        <strain evidence="1">cv. AL8/78</strain>
    </source>
</reference>
<dbReference type="Gramene" id="AET3Gv20170000.10">
    <property type="protein sequence ID" value="AET3Gv20170000.10"/>
    <property type="gene ID" value="AET3Gv20170000"/>
</dbReference>
<dbReference type="AlphaFoldDB" id="A0A453DZU1"/>
<protein>
    <submittedName>
        <fullName evidence="1">Uncharacterized protein</fullName>
    </submittedName>
</protein>
<evidence type="ECO:0000313" key="1">
    <source>
        <dbReference type="EnsemblPlants" id="AET3Gv20170000.10"/>
    </source>
</evidence>
<accession>A0A453DZU1</accession>
<keyword evidence="2" id="KW-1185">Reference proteome</keyword>
<dbReference type="PANTHER" id="PTHR48146:SF2">
    <property type="entry name" value="K-STIMULATED PYROPHOSPHATE-ENERGIZED SODIUM PUMP PROTEIN"/>
    <property type="match status" value="1"/>
</dbReference>
<sequence>MLFYDQDHLLTSFLGHFPAFPNSFLVGGAADYFVIELTDQLQKLKVEPVLLHYLSRMTILQGIC</sequence>
<reference evidence="2" key="2">
    <citation type="journal article" date="2017" name="Nat. Plants">
        <title>The Aegilops tauschii genome reveals multiple impacts of transposons.</title>
        <authorList>
            <person name="Zhao G."/>
            <person name="Zou C."/>
            <person name="Li K."/>
            <person name="Wang K."/>
            <person name="Li T."/>
            <person name="Gao L."/>
            <person name="Zhang X."/>
            <person name="Wang H."/>
            <person name="Yang Z."/>
            <person name="Liu X."/>
            <person name="Jiang W."/>
            <person name="Mao L."/>
            <person name="Kong X."/>
            <person name="Jiao Y."/>
            <person name="Jia J."/>
        </authorList>
    </citation>
    <scope>NUCLEOTIDE SEQUENCE [LARGE SCALE GENOMIC DNA]</scope>
    <source>
        <strain evidence="2">cv. AL8/78</strain>
    </source>
</reference>
<dbReference type="Proteomes" id="UP000015105">
    <property type="component" value="Chromosome 3D"/>
</dbReference>
<reference evidence="2" key="1">
    <citation type="journal article" date="2014" name="Science">
        <title>Ancient hybridizations among the ancestral genomes of bread wheat.</title>
        <authorList>
            <consortium name="International Wheat Genome Sequencing Consortium,"/>
            <person name="Marcussen T."/>
            <person name="Sandve S.R."/>
            <person name="Heier L."/>
            <person name="Spannagl M."/>
            <person name="Pfeifer M."/>
            <person name="Jakobsen K.S."/>
            <person name="Wulff B.B."/>
            <person name="Steuernagel B."/>
            <person name="Mayer K.F."/>
            <person name="Olsen O.A."/>
        </authorList>
    </citation>
    <scope>NUCLEOTIDE SEQUENCE [LARGE SCALE GENOMIC DNA]</scope>
    <source>
        <strain evidence="2">cv. AL8/78</strain>
    </source>
</reference>